<keyword evidence="7 16" id="KW-0820">tRNA-binding</keyword>
<evidence type="ECO:0000256" key="5">
    <source>
        <dbReference type="ARBA" id="ARBA00018753"/>
    </source>
</evidence>
<keyword evidence="19" id="KW-1185">Reference proteome</keyword>
<dbReference type="EC" id="6.1.1.10" evidence="4"/>
<gene>
    <name evidence="18" type="ordered locus">Thal_0988</name>
</gene>
<evidence type="ECO:0000256" key="8">
    <source>
        <dbReference type="ARBA" id="ARBA00022598"/>
    </source>
</evidence>
<dbReference type="Gene3D" id="2.40.50.140">
    <property type="entry name" value="Nucleic acid-binding proteins"/>
    <property type="match status" value="1"/>
</dbReference>
<dbReference type="NCBIfam" id="TIGR00399">
    <property type="entry name" value="metG_C_term"/>
    <property type="match status" value="1"/>
</dbReference>
<dbReference type="AlphaFoldDB" id="D3SLJ0"/>
<keyword evidence="9" id="KW-0547">Nucleotide-binding</keyword>
<dbReference type="PANTHER" id="PTHR11586:SF37">
    <property type="entry name" value="TRNA-BINDING DOMAIN-CONTAINING PROTEIN"/>
    <property type="match status" value="1"/>
</dbReference>
<dbReference type="InterPro" id="IPR012340">
    <property type="entry name" value="NA-bd_OB-fold"/>
</dbReference>
<feature type="domain" description="TRNA-binding" evidence="17">
    <location>
        <begin position="8"/>
        <end position="108"/>
    </location>
</feature>
<evidence type="ECO:0000256" key="10">
    <source>
        <dbReference type="ARBA" id="ARBA00022840"/>
    </source>
</evidence>
<evidence type="ECO:0000256" key="1">
    <source>
        <dbReference type="ARBA" id="ARBA00003314"/>
    </source>
</evidence>
<keyword evidence="12" id="KW-0648">Protein biosynthesis</keyword>
<dbReference type="FunFam" id="2.40.50.140:FF:000042">
    <property type="entry name" value="Methionine--tRNA ligase"/>
    <property type="match status" value="1"/>
</dbReference>
<evidence type="ECO:0000256" key="2">
    <source>
        <dbReference type="ARBA" id="ARBA00004496"/>
    </source>
</evidence>
<name>D3SLJ0_THEAH</name>
<comment type="function">
    <text evidence="1">Is required not only for elongation of protein synthesis but also for the initiation of all mRNA translation through initiator tRNA(fMet) aminoacylation.</text>
</comment>
<dbReference type="HOGENOM" id="CLU_065946_3_3_0"/>
<dbReference type="GO" id="GO:0006431">
    <property type="term" value="P:methionyl-tRNA aminoacylation"/>
    <property type="evidence" value="ECO:0007669"/>
    <property type="project" value="InterPro"/>
</dbReference>
<evidence type="ECO:0000256" key="13">
    <source>
        <dbReference type="ARBA" id="ARBA00023146"/>
    </source>
</evidence>
<dbReference type="GO" id="GO:0000049">
    <property type="term" value="F:tRNA binding"/>
    <property type="evidence" value="ECO:0007669"/>
    <property type="project" value="UniProtKB-UniRule"/>
</dbReference>
<dbReference type="InterPro" id="IPR051270">
    <property type="entry name" value="Tyrosine-tRNA_ligase_regulator"/>
</dbReference>
<evidence type="ECO:0000256" key="4">
    <source>
        <dbReference type="ARBA" id="ARBA00012838"/>
    </source>
</evidence>
<evidence type="ECO:0000256" key="3">
    <source>
        <dbReference type="ARBA" id="ARBA00011738"/>
    </source>
</evidence>
<dbReference type="GO" id="GO:0005524">
    <property type="term" value="F:ATP binding"/>
    <property type="evidence" value="ECO:0007669"/>
    <property type="project" value="UniProtKB-KW"/>
</dbReference>
<protein>
    <recommendedName>
        <fullName evidence="5">Methionine--tRNA ligase</fullName>
        <ecNumber evidence="4">6.1.1.10</ecNumber>
    </recommendedName>
    <alternativeName>
        <fullName evidence="14">Methionyl-tRNA synthetase</fullName>
    </alternativeName>
</protein>
<dbReference type="InterPro" id="IPR004495">
    <property type="entry name" value="Met-tRNA-synth_bsu_C"/>
</dbReference>
<evidence type="ECO:0000256" key="7">
    <source>
        <dbReference type="ARBA" id="ARBA00022555"/>
    </source>
</evidence>
<evidence type="ECO:0000313" key="19">
    <source>
        <dbReference type="Proteomes" id="UP000002043"/>
    </source>
</evidence>
<keyword evidence="11 16" id="KW-0694">RNA-binding</keyword>
<keyword evidence="13 18" id="KW-0030">Aminoacyl-tRNA synthetase</keyword>
<organism evidence="18 19">
    <name type="scientific">Thermocrinis albus (strain DSM 14484 / JCM 11386 / HI 11/12)</name>
    <dbReference type="NCBI Taxonomy" id="638303"/>
    <lineage>
        <taxon>Bacteria</taxon>
        <taxon>Pseudomonadati</taxon>
        <taxon>Aquificota</taxon>
        <taxon>Aquificia</taxon>
        <taxon>Aquificales</taxon>
        <taxon>Aquificaceae</taxon>
        <taxon>Thermocrinis</taxon>
    </lineage>
</organism>
<sequence>MELIGIEDFLKLDLRLAKILEAERVKGSEKLLRLRVSLGEEERTLVAGIAKYYAPEDLIGKKVLILANLKPRRIMGIESQGMVLAVSDGESLSLLVPDREVREGSKAS</sequence>
<keyword evidence="10" id="KW-0067">ATP-binding</keyword>
<dbReference type="STRING" id="638303.Thal_0988"/>
<evidence type="ECO:0000256" key="6">
    <source>
        <dbReference type="ARBA" id="ARBA00022490"/>
    </source>
</evidence>
<evidence type="ECO:0000256" key="15">
    <source>
        <dbReference type="ARBA" id="ARBA00047364"/>
    </source>
</evidence>
<comment type="catalytic activity">
    <reaction evidence="15">
        <text>tRNA(Met) + L-methionine + ATP = L-methionyl-tRNA(Met) + AMP + diphosphate</text>
        <dbReference type="Rhea" id="RHEA:13481"/>
        <dbReference type="Rhea" id="RHEA-COMP:9667"/>
        <dbReference type="Rhea" id="RHEA-COMP:9698"/>
        <dbReference type="ChEBI" id="CHEBI:30616"/>
        <dbReference type="ChEBI" id="CHEBI:33019"/>
        <dbReference type="ChEBI" id="CHEBI:57844"/>
        <dbReference type="ChEBI" id="CHEBI:78442"/>
        <dbReference type="ChEBI" id="CHEBI:78530"/>
        <dbReference type="ChEBI" id="CHEBI:456215"/>
        <dbReference type="EC" id="6.1.1.10"/>
    </reaction>
</comment>
<evidence type="ECO:0000256" key="9">
    <source>
        <dbReference type="ARBA" id="ARBA00022741"/>
    </source>
</evidence>
<dbReference type="SUPFAM" id="SSF50249">
    <property type="entry name" value="Nucleic acid-binding proteins"/>
    <property type="match status" value="1"/>
</dbReference>
<proteinExistence type="predicted"/>
<dbReference type="RefSeq" id="WP_012992026.1">
    <property type="nucleotide sequence ID" value="NC_013894.1"/>
</dbReference>
<dbReference type="KEGG" id="tal:Thal_0988"/>
<evidence type="ECO:0000256" key="14">
    <source>
        <dbReference type="ARBA" id="ARBA00030904"/>
    </source>
</evidence>
<dbReference type="eggNOG" id="COG0073">
    <property type="taxonomic scope" value="Bacteria"/>
</dbReference>
<dbReference type="GO" id="GO:0004825">
    <property type="term" value="F:methionine-tRNA ligase activity"/>
    <property type="evidence" value="ECO:0007669"/>
    <property type="project" value="UniProtKB-EC"/>
</dbReference>
<comment type="subunit">
    <text evidence="3">Homodimer.</text>
</comment>
<reference evidence="19" key="1">
    <citation type="journal article" date="2010" name="Stand. Genomic Sci.">
        <title>Complete genome sequence of Thermocrinis albus type strain (HI 11/12T).</title>
        <authorList>
            <person name="Wirth R."/>
            <person name="Sikorski J."/>
            <person name="Brambilla E."/>
            <person name="Misra M."/>
            <person name="Lapidus A."/>
            <person name="Copeland A."/>
            <person name="Nolan M."/>
            <person name="Lucas S."/>
            <person name="Chen F."/>
            <person name="Tice H."/>
            <person name="Cheng J.F."/>
            <person name="Han C."/>
            <person name="Detter J.C."/>
            <person name="Tapia R."/>
            <person name="Bruce D."/>
            <person name="Goodwin L."/>
            <person name="Pitluck S."/>
            <person name="Pati A."/>
            <person name="Anderson I."/>
            <person name="Ivanova N."/>
            <person name="Mavromatis K."/>
            <person name="Mikhailova N."/>
            <person name="Chen A."/>
            <person name="Palaniappan K."/>
            <person name="Bilek Y."/>
            <person name="Hader T."/>
            <person name="Land M."/>
            <person name="Hauser L."/>
            <person name="Chang Y.J."/>
            <person name="Jeffries C.D."/>
            <person name="Tindall B.J."/>
            <person name="Rohde M."/>
            <person name="Goker M."/>
            <person name="Bristow J."/>
            <person name="Eisen J.A."/>
            <person name="Markowitz V."/>
            <person name="Hugenholtz P."/>
            <person name="Kyrpides N.C."/>
            <person name="Klenk H.P."/>
        </authorList>
    </citation>
    <scope>NUCLEOTIDE SEQUENCE [LARGE SCALE GENOMIC DNA]</scope>
    <source>
        <strain evidence="19">DSM 14484 / JCM 11386 / HI 11/12</strain>
    </source>
</reference>
<accession>D3SLJ0</accession>
<dbReference type="Pfam" id="PF01588">
    <property type="entry name" value="tRNA_bind"/>
    <property type="match status" value="1"/>
</dbReference>
<evidence type="ECO:0000259" key="17">
    <source>
        <dbReference type="PROSITE" id="PS50886"/>
    </source>
</evidence>
<evidence type="ECO:0000256" key="11">
    <source>
        <dbReference type="ARBA" id="ARBA00022884"/>
    </source>
</evidence>
<dbReference type="EMBL" id="CP001931">
    <property type="protein sequence ID" value="ADC89620.1"/>
    <property type="molecule type" value="Genomic_DNA"/>
</dbReference>
<dbReference type="Proteomes" id="UP000002043">
    <property type="component" value="Chromosome"/>
</dbReference>
<dbReference type="CDD" id="cd02800">
    <property type="entry name" value="tRNA_bind_EcMetRS_like"/>
    <property type="match status" value="1"/>
</dbReference>
<keyword evidence="8" id="KW-0436">Ligase</keyword>
<keyword evidence="6" id="KW-0963">Cytoplasm</keyword>
<dbReference type="PROSITE" id="PS50886">
    <property type="entry name" value="TRBD"/>
    <property type="match status" value="1"/>
</dbReference>
<dbReference type="GO" id="GO:0005737">
    <property type="term" value="C:cytoplasm"/>
    <property type="evidence" value="ECO:0007669"/>
    <property type="project" value="UniProtKB-SubCell"/>
</dbReference>
<evidence type="ECO:0000313" key="18">
    <source>
        <dbReference type="EMBL" id="ADC89620.1"/>
    </source>
</evidence>
<evidence type="ECO:0000256" key="12">
    <source>
        <dbReference type="ARBA" id="ARBA00022917"/>
    </source>
</evidence>
<dbReference type="OrthoDB" id="360573at2"/>
<comment type="subcellular location">
    <subcellularLocation>
        <location evidence="2">Cytoplasm</location>
    </subcellularLocation>
</comment>
<dbReference type="InterPro" id="IPR002547">
    <property type="entry name" value="tRNA-bd_dom"/>
</dbReference>
<evidence type="ECO:0000256" key="16">
    <source>
        <dbReference type="PROSITE-ProRule" id="PRU00209"/>
    </source>
</evidence>
<dbReference type="PANTHER" id="PTHR11586">
    <property type="entry name" value="TRNA-AMINOACYLATION COFACTOR ARC1 FAMILY MEMBER"/>
    <property type="match status" value="1"/>
</dbReference>